<evidence type="ECO:0000313" key="3">
    <source>
        <dbReference type="Proteomes" id="UP001495147"/>
    </source>
</evidence>
<protein>
    <submittedName>
        <fullName evidence="2">Uncharacterized protein</fullName>
    </submittedName>
</protein>
<comment type="caution">
    <text evidence="2">The sequence shown here is derived from an EMBL/GenBank/DDBJ whole genome shotgun (WGS) entry which is preliminary data.</text>
</comment>
<keyword evidence="3" id="KW-1185">Reference proteome</keyword>
<dbReference type="RefSeq" id="WP_347704389.1">
    <property type="nucleotide sequence ID" value="NZ_JBDPZD010000002.1"/>
</dbReference>
<proteinExistence type="predicted"/>
<sequence length="70" mass="8241">MKVFYWLMALLILGTFIPSAFYLALFLFTGDDRALERARKLWNLSRVFTLFSVNILIWGHVLVAAWSLFR</sequence>
<dbReference type="EMBL" id="JBDPZD010000002">
    <property type="protein sequence ID" value="MEO3691571.1"/>
    <property type="molecule type" value="Genomic_DNA"/>
</dbReference>
<keyword evidence="1" id="KW-1133">Transmembrane helix</keyword>
<evidence type="ECO:0000256" key="1">
    <source>
        <dbReference type="SAM" id="Phobius"/>
    </source>
</evidence>
<keyword evidence="1" id="KW-0812">Transmembrane</keyword>
<keyword evidence="1" id="KW-0472">Membrane</keyword>
<feature type="transmembrane region" description="Helical" evidence="1">
    <location>
        <begin position="6"/>
        <end position="28"/>
    </location>
</feature>
<feature type="transmembrane region" description="Helical" evidence="1">
    <location>
        <begin position="48"/>
        <end position="69"/>
    </location>
</feature>
<reference evidence="2 3" key="1">
    <citation type="submission" date="2024-05" db="EMBL/GenBank/DDBJ databases">
        <title>Roseateles sp. DJS-2-20 16S ribosomal RNA gene Genome sequencing and assembly.</title>
        <authorList>
            <person name="Woo H."/>
        </authorList>
    </citation>
    <scope>NUCLEOTIDE SEQUENCE [LARGE SCALE GENOMIC DNA]</scope>
    <source>
        <strain evidence="2 3">DJS-2-20</strain>
    </source>
</reference>
<dbReference type="Proteomes" id="UP001495147">
    <property type="component" value="Unassembled WGS sequence"/>
</dbReference>
<name>A0ABV0G1G4_9BURK</name>
<organism evidence="2 3">
    <name type="scientific">Roseateles paludis</name>
    <dbReference type="NCBI Taxonomy" id="3145238"/>
    <lineage>
        <taxon>Bacteria</taxon>
        <taxon>Pseudomonadati</taxon>
        <taxon>Pseudomonadota</taxon>
        <taxon>Betaproteobacteria</taxon>
        <taxon>Burkholderiales</taxon>
        <taxon>Sphaerotilaceae</taxon>
        <taxon>Roseateles</taxon>
    </lineage>
</organism>
<accession>A0ABV0G1G4</accession>
<evidence type="ECO:0000313" key="2">
    <source>
        <dbReference type="EMBL" id="MEO3691571.1"/>
    </source>
</evidence>
<gene>
    <name evidence="2" type="ORF">ABDJ85_08835</name>
</gene>